<dbReference type="Proteomes" id="UP000000321">
    <property type="component" value="Unassembled WGS sequence"/>
</dbReference>
<dbReference type="Pfam" id="PF09335">
    <property type="entry name" value="VTT_dom"/>
    <property type="match status" value="1"/>
</dbReference>
<protein>
    <submittedName>
        <fullName evidence="2">Putative membrane protein</fullName>
    </submittedName>
</protein>
<dbReference type="HOGENOM" id="CLU_125997_0_0_5"/>
<dbReference type="AlphaFoldDB" id="Q1YF97"/>
<name>Q1YF97_AURMS</name>
<dbReference type="PROSITE" id="PS51257">
    <property type="entry name" value="PROKAR_LIPOPROTEIN"/>
    <property type="match status" value="1"/>
</dbReference>
<dbReference type="PANTHER" id="PTHR42709:SF4">
    <property type="entry name" value="INNER MEMBRANE PROTEIN YQAA"/>
    <property type="match status" value="1"/>
</dbReference>
<evidence type="ECO:0000313" key="2">
    <source>
        <dbReference type="EMBL" id="EAS49076.1"/>
    </source>
</evidence>
<organism evidence="2 3">
    <name type="scientific">Aurantimonas manganoxydans (strain ATCC BAA-1229 / DSM 21871 / SI85-9A1)</name>
    <dbReference type="NCBI Taxonomy" id="287752"/>
    <lineage>
        <taxon>Bacteria</taxon>
        <taxon>Pseudomonadati</taxon>
        <taxon>Pseudomonadota</taxon>
        <taxon>Alphaproteobacteria</taxon>
        <taxon>Hyphomicrobiales</taxon>
        <taxon>Aurantimonadaceae</taxon>
        <taxon>Aurantimonas</taxon>
    </lineage>
</organism>
<dbReference type="InterPro" id="IPR032816">
    <property type="entry name" value="VTT_dom"/>
</dbReference>
<dbReference type="InterPro" id="IPR051311">
    <property type="entry name" value="DedA_domain"/>
</dbReference>
<sequence>MRAFFGSPGGSAMTLFAACAGLFWSAFLAATLLPGASEIVLVALLAEGVGDPWLLVVVAGVGNTLGSVVNWVCGRFLLHYADRRWFPVPPRHLDRATGFFNRYGVWTLLLAWWPLGGDALTVIAGVLRVPLLRFTILVAIGKFARYAVVAGATLAWPGL</sequence>
<dbReference type="BioCyc" id="AURANTIMONAS:SI859A1_03284-MONOMER"/>
<proteinExistence type="predicted"/>
<keyword evidence="3" id="KW-1185">Reference proteome</keyword>
<dbReference type="PANTHER" id="PTHR42709">
    <property type="entry name" value="ALKALINE PHOSPHATASE LIKE PROTEIN"/>
    <property type="match status" value="1"/>
</dbReference>
<feature type="domain" description="VTT" evidence="1">
    <location>
        <begin position="40"/>
        <end position="151"/>
    </location>
</feature>
<comment type="caution">
    <text evidence="2">The sequence shown here is derived from an EMBL/GenBank/DDBJ whole genome shotgun (WGS) entry which is preliminary data.</text>
</comment>
<gene>
    <name evidence="2" type="ORF">SI859A1_03284</name>
</gene>
<dbReference type="EMBL" id="AAPJ01000006">
    <property type="protein sequence ID" value="EAS49076.1"/>
    <property type="molecule type" value="Genomic_DNA"/>
</dbReference>
<evidence type="ECO:0000313" key="3">
    <source>
        <dbReference type="Proteomes" id="UP000000321"/>
    </source>
</evidence>
<reference evidence="2 3" key="1">
    <citation type="journal article" date="2008" name="Appl. Environ. Microbiol.">
        <title>Genomic insights into Mn(II) oxidation by the marine alphaproteobacterium Aurantimonas sp. strain SI85-9A1.</title>
        <authorList>
            <person name="Dick G.J."/>
            <person name="Podell S."/>
            <person name="Johnson H.A."/>
            <person name="Rivera-Espinoza Y."/>
            <person name="Bernier-Latmani R."/>
            <person name="McCarthy J.K."/>
            <person name="Torpey J.W."/>
            <person name="Clement B.G."/>
            <person name="Gaasterland T."/>
            <person name="Tebo B.M."/>
        </authorList>
    </citation>
    <scope>NUCLEOTIDE SEQUENCE [LARGE SCALE GENOMIC DNA]</scope>
    <source>
        <strain evidence="2 3">SI85-9A1</strain>
    </source>
</reference>
<evidence type="ECO:0000259" key="1">
    <source>
        <dbReference type="Pfam" id="PF09335"/>
    </source>
</evidence>
<accession>Q1YF97</accession>